<reference evidence="9" key="1">
    <citation type="journal article" date="2019" name="Int. J. Syst. Evol. Microbiol.">
        <title>The Global Catalogue of Microorganisms (GCM) 10K type strain sequencing project: providing services to taxonomists for standard genome sequencing and annotation.</title>
        <authorList>
            <consortium name="The Broad Institute Genomics Platform"/>
            <consortium name="The Broad Institute Genome Sequencing Center for Infectious Disease"/>
            <person name="Wu L."/>
            <person name="Ma J."/>
        </authorList>
    </citation>
    <scope>NUCLEOTIDE SEQUENCE [LARGE SCALE GENOMIC DNA]</scope>
    <source>
        <strain evidence="9">CCUG 43114</strain>
    </source>
</reference>
<feature type="domain" description="RNA polymerase sigma factor 70 region 4 type 2" evidence="7">
    <location>
        <begin position="40"/>
        <end position="89"/>
    </location>
</feature>
<dbReference type="InterPro" id="IPR013324">
    <property type="entry name" value="RNA_pol_sigma_r3/r4-like"/>
</dbReference>
<dbReference type="SUPFAM" id="SSF88659">
    <property type="entry name" value="Sigma3 and sigma4 domains of RNA polymerase sigma factors"/>
    <property type="match status" value="1"/>
</dbReference>
<dbReference type="PANTHER" id="PTHR43133">
    <property type="entry name" value="RNA POLYMERASE ECF-TYPE SIGMA FACTO"/>
    <property type="match status" value="1"/>
</dbReference>
<dbReference type="InterPro" id="IPR039425">
    <property type="entry name" value="RNA_pol_sigma-70-like"/>
</dbReference>
<dbReference type="InterPro" id="IPR013249">
    <property type="entry name" value="RNA_pol_sigma70_r4_t2"/>
</dbReference>
<name>A0ABW0GHH9_9MICO</name>
<evidence type="ECO:0000313" key="9">
    <source>
        <dbReference type="Proteomes" id="UP001596122"/>
    </source>
</evidence>
<keyword evidence="9" id="KW-1185">Reference proteome</keyword>
<evidence type="ECO:0000313" key="8">
    <source>
        <dbReference type="EMBL" id="MFC5379392.1"/>
    </source>
</evidence>
<evidence type="ECO:0000259" key="7">
    <source>
        <dbReference type="Pfam" id="PF08281"/>
    </source>
</evidence>
<keyword evidence="3" id="KW-0731">Sigma factor</keyword>
<proteinExistence type="inferred from homology"/>
<protein>
    <submittedName>
        <fullName evidence="8">RNA polymerase sigma factor</fullName>
    </submittedName>
</protein>
<evidence type="ECO:0000256" key="2">
    <source>
        <dbReference type="ARBA" id="ARBA00023015"/>
    </source>
</evidence>
<feature type="region of interest" description="Disordered" evidence="6">
    <location>
        <begin position="1"/>
        <end position="30"/>
    </location>
</feature>
<evidence type="ECO:0000256" key="3">
    <source>
        <dbReference type="ARBA" id="ARBA00023082"/>
    </source>
</evidence>
<evidence type="ECO:0000256" key="5">
    <source>
        <dbReference type="ARBA" id="ARBA00023163"/>
    </source>
</evidence>
<keyword evidence="5" id="KW-0804">Transcription</keyword>
<evidence type="ECO:0000256" key="4">
    <source>
        <dbReference type="ARBA" id="ARBA00023125"/>
    </source>
</evidence>
<evidence type="ECO:0000256" key="6">
    <source>
        <dbReference type="SAM" id="MobiDB-lite"/>
    </source>
</evidence>
<dbReference type="Gene3D" id="1.10.10.10">
    <property type="entry name" value="Winged helix-like DNA-binding domain superfamily/Winged helix DNA-binding domain"/>
    <property type="match status" value="1"/>
</dbReference>
<comment type="similarity">
    <text evidence="1">Belongs to the sigma-70 factor family. ECF subfamily.</text>
</comment>
<keyword evidence="4" id="KW-0238">DNA-binding</keyword>
<comment type="caution">
    <text evidence="8">The sequence shown here is derived from an EMBL/GenBank/DDBJ whole genome shotgun (WGS) entry which is preliminary data.</text>
</comment>
<accession>A0ABW0GHH9</accession>
<keyword evidence="2" id="KW-0805">Transcription regulation</keyword>
<dbReference type="Pfam" id="PF08281">
    <property type="entry name" value="Sigma70_r4_2"/>
    <property type="match status" value="1"/>
</dbReference>
<dbReference type="RefSeq" id="WP_340266462.1">
    <property type="nucleotide sequence ID" value="NZ_JBBEOG010000001.1"/>
</dbReference>
<feature type="compositionally biased region" description="Basic residues" evidence="6">
    <location>
        <begin position="8"/>
        <end position="19"/>
    </location>
</feature>
<organism evidence="8 9">
    <name type="scientific">Aquipuribacter nitratireducens</name>
    <dbReference type="NCBI Taxonomy" id="650104"/>
    <lineage>
        <taxon>Bacteria</taxon>
        <taxon>Bacillati</taxon>
        <taxon>Actinomycetota</taxon>
        <taxon>Actinomycetes</taxon>
        <taxon>Micrococcales</taxon>
        <taxon>Intrasporangiaceae</taxon>
        <taxon>Aquipuribacter</taxon>
    </lineage>
</organism>
<sequence length="108" mass="12231">MLNLCRDHNRRGLMSLRHRPPAEPDPELPEDVVTGREQARAVVAALGALPRRQRDCVVLRYYLELGPPEIAATLGLSTNSVKTHLRRGLHAMETALSPTRRDTWEETR</sequence>
<gene>
    <name evidence="8" type="ORF">ACFPJ6_01180</name>
</gene>
<dbReference type="PANTHER" id="PTHR43133:SF8">
    <property type="entry name" value="RNA POLYMERASE SIGMA FACTOR HI_1459-RELATED"/>
    <property type="match status" value="1"/>
</dbReference>
<dbReference type="EMBL" id="JBHSLD010000001">
    <property type="protein sequence ID" value="MFC5379392.1"/>
    <property type="molecule type" value="Genomic_DNA"/>
</dbReference>
<evidence type="ECO:0000256" key="1">
    <source>
        <dbReference type="ARBA" id="ARBA00010641"/>
    </source>
</evidence>
<dbReference type="Proteomes" id="UP001596122">
    <property type="component" value="Unassembled WGS sequence"/>
</dbReference>
<dbReference type="InterPro" id="IPR036388">
    <property type="entry name" value="WH-like_DNA-bd_sf"/>
</dbReference>